<organism evidence="1 2">
    <name type="scientific">Ditylenchus dipsaci</name>
    <dbReference type="NCBI Taxonomy" id="166011"/>
    <lineage>
        <taxon>Eukaryota</taxon>
        <taxon>Metazoa</taxon>
        <taxon>Ecdysozoa</taxon>
        <taxon>Nematoda</taxon>
        <taxon>Chromadorea</taxon>
        <taxon>Rhabditida</taxon>
        <taxon>Tylenchina</taxon>
        <taxon>Tylenchomorpha</taxon>
        <taxon>Sphaerularioidea</taxon>
        <taxon>Anguinidae</taxon>
        <taxon>Anguininae</taxon>
        <taxon>Ditylenchus</taxon>
    </lineage>
</organism>
<name>A0A915EHL2_9BILA</name>
<dbReference type="WBParaSite" id="jg5986">
    <property type="protein sequence ID" value="jg5986"/>
    <property type="gene ID" value="jg5986"/>
</dbReference>
<proteinExistence type="predicted"/>
<keyword evidence="1" id="KW-1185">Reference proteome</keyword>
<sequence>MLAMGMRKRKIQDIKVAETPEVIIINILSAMEQNQGASEVDKLNELLKGHLLAENQTNEFAEDAEFCLDISSFQELDSFFEAIHKIQVEEKSSLSISITISQDTIQELAKTWQCYALQPHNCDSDSENTKLSTISTENREGFVVIEQVCKQSCEEAFALINQNEIKNKFIFKSSDEKGETQNVAVSEGSTVVKHGKHLHLRIPHRMLQAAYGIGSVIEEIEKANKYVLPIAIAVDACRLGWALRKDLKADHGALLKNTAETSASIVVLLVDL</sequence>
<accession>A0A915EHL2</accession>
<evidence type="ECO:0000313" key="2">
    <source>
        <dbReference type="WBParaSite" id="jg5986"/>
    </source>
</evidence>
<reference evidence="2" key="1">
    <citation type="submission" date="2022-11" db="UniProtKB">
        <authorList>
            <consortium name="WormBaseParasite"/>
        </authorList>
    </citation>
    <scope>IDENTIFICATION</scope>
</reference>
<dbReference type="Proteomes" id="UP000887574">
    <property type="component" value="Unplaced"/>
</dbReference>
<dbReference type="AlphaFoldDB" id="A0A915EHL2"/>
<protein>
    <submittedName>
        <fullName evidence="2">Uncharacterized protein</fullName>
    </submittedName>
</protein>
<evidence type="ECO:0000313" key="1">
    <source>
        <dbReference type="Proteomes" id="UP000887574"/>
    </source>
</evidence>